<feature type="transmembrane region" description="Helical" evidence="7">
    <location>
        <begin position="186"/>
        <end position="204"/>
    </location>
</feature>
<dbReference type="GO" id="GO:0005886">
    <property type="term" value="C:plasma membrane"/>
    <property type="evidence" value="ECO:0007669"/>
    <property type="project" value="UniProtKB-SubCell"/>
</dbReference>
<comment type="similarity">
    <text evidence="2">Belongs to the UPF0702 family.</text>
</comment>
<proteinExistence type="inferred from homology"/>
<evidence type="ECO:0000313" key="10">
    <source>
        <dbReference type="Proteomes" id="UP000013776"/>
    </source>
</evidence>
<dbReference type="VEuPathDB" id="FungiDB:TAPDE_005722"/>
<dbReference type="eggNOG" id="ENOG502SBRJ">
    <property type="taxonomic scope" value="Eukaryota"/>
</dbReference>
<protein>
    <recommendedName>
        <fullName evidence="8">YetF C-terminal domain-containing protein</fullName>
    </recommendedName>
</protein>
<dbReference type="Gene3D" id="3.30.240.20">
    <property type="entry name" value="bsu07140 like domains"/>
    <property type="match status" value="1"/>
</dbReference>
<dbReference type="EMBL" id="CAHR02000489">
    <property type="protein sequence ID" value="CCG85121.1"/>
    <property type="molecule type" value="Genomic_DNA"/>
</dbReference>
<evidence type="ECO:0000259" key="8">
    <source>
        <dbReference type="Pfam" id="PF04239"/>
    </source>
</evidence>
<keyword evidence="5 7" id="KW-1133">Transmembrane helix</keyword>
<evidence type="ECO:0000256" key="6">
    <source>
        <dbReference type="ARBA" id="ARBA00023136"/>
    </source>
</evidence>
<evidence type="ECO:0000256" key="7">
    <source>
        <dbReference type="SAM" id="Phobius"/>
    </source>
</evidence>
<keyword evidence="6 7" id="KW-0472">Membrane</keyword>
<organism evidence="9 10">
    <name type="scientific">Taphrina deformans (strain PYCC 5710 / ATCC 11124 / CBS 356.35 / IMI 108563 / JCM 9778 / NBRC 8474)</name>
    <name type="common">Peach leaf curl fungus</name>
    <name type="synonym">Lalaria deformans</name>
    <dbReference type="NCBI Taxonomy" id="1097556"/>
    <lineage>
        <taxon>Eukaryota</taxon>
        <taxon>Fungi</taxon>
        <taxon>Dikarya</taxon>
        <taxon>Ascomycota</taxon>
        <taxon>Taphrinomycotina</taxon>
        <taxon>Taphrinomycetes</taxon>
        <taxon>Taphrinales</taxon>
        <taxon>Taphrinaceae</taxon>
        <taxon>Taphrina</taxon>
    </lineage>
</organism>
<evidence type="ECO:0000256" key="4">
    <source>
        <dbReference type="ARBA" id="ARBA00022692"/>
    </source>
</evidence>
<dbReference type="InterPro" id="IPR007353">
    <property type="entry name" value="DUF421"/>
</dbReference>
<sequence length="335" mass="36925">MPKRGAHHVTDPLVELLTTHRRRLCNNLTQRQSRFVREAEAREAASNTLEDQHAIEQEIADYKARVVAEKTRVRLDHEILMAHGLTEQIWNDPGLLNNFRGGLDHSQVELEALSKDPSGLATPTSLGHDMSNLTTPADGIGPNLIQTSDFYSEASLLHPIIIGTLALTVLFAFLRCSSNRSLAQMSIFDAVVSVALGSTVAGIVNGSSLVRGLLGLGVLFFFQFFTSWITGHYSGSTVLFCSPPLIIAYRGEALKKVMRQHRISKTDLNSALRQANIWCISEVEVVAIEPTGTYSVYKRADYPKEHEPDVLWDMPGYRALREGGGDKNDIASAEA</sequence>
<evidence type="ECO:0000256" key="3">
    <source>
        <dbReference type="ARBA" id="ARBA00022475"/>
    </source>
</evidence>
<dbReference type="OrthoDB" id="3826282at2759"/>
<gene>
    <name evidence="9" type="ORF">TAPDE_005722</name>
</gene>
<evidence type="ECO:0000256" key="5">
    <source>
        <dbReference type="ARBA" id="ARBA00022989"/>
    </source>
</evidence>
<reference evidence="9 10" key="1">
    <citation type="journal article" date="2013" name="MBio">
        <title>Genome sequencing of the plant pathogen Taphrina deformans, the causal agent of peach leaf curl.</title>
        <authorList>
            <person name="Cisse O.H."/>
            <person name="Almeida J.M.G.C.F."/>
            <person name="Fonseca A."/>
            <person name="Kumar A.A."/>
            <person name="Salojaervi J."/>
            <person name="Overmyer K."/>
            <person name="Hauser P.M."/>
            <person name="Pagni M."/>
        </authorList>
    </citation>
    <scope>NUCLEOTIDE SEQUENCE [LARGE SCALE GENOMIC DNA]</scope>
    <source>
        <strain evidence="10">PYCC 5710 / ATCC 11124 / CBS 356.35 / IMI 108563 / JCM 9778 / NBRC 8474</strain>
    </source>
</reference>
<dbReference type="AlphaFoldDB" id="R4XPH2"/>
<keyword evidence="10" id="KW-1185">Reference proteome</keyword>
<name>R4XPH2_TAPDE</name>
<keyword evidence="4 7" id="KW-0812">Transmembrane</keyword>
<keyword evidence="3" id="KW-1003">Cell membrane</keyword>
<accession>R4XPH2</accession>
<evidence type="ECO:0000256" key="1">
    <source>
        <dbReference type="ARBA" id="ARBA00004651"/>
    </source>
</evidence>
<dbReference type="Pfam" id="PF04239">
    <property type="entry name" value="DUF421"/>
    <property type="match status" value="1"/>
</dbReference>
<evidence type="ECO:0000313" key="9">
    <source>
        <dbReference type="EMBL" id="CCG85121.1"/>
    </source>
</evidence>
<dbReference type="InterPro" id="IPR023090">
    <property type="entry name" value="UPF0702_alpha/beta_dom_sf"/>
</dbReference>
<evidence type="ECO:0000256" key="2">
    <source>
        <dbReference type="ARBA" id="ARBA00006448"/>
    </source>
</evidence>
<comment type="subcellular location">
    <subcellularLocation>
        <location evidence="1">Cell membrane</location>
        <topology evidence="1">Multi-pass membrane protein</topology>
    </subcellularLocation>
</comment>
<feature type="domain" description="YetF C-terminal" evidence="8">
    <location>
        <begin position="243"/>
        <end position="304"/>
    </location>
</feature>
<dbReference type="Proteomes" id="UP000013776">
    <property type="component" value="Unassembled WGS sequence"/>
</dbReference>
<feature type="transmembrane region" description="Helical" evidence="7">
    <location>
        <begin position="156"/>
        <end position="174"/>
    </location>
</feature>
<dbReference type="PANTHER" id="PTHR34582:SF6">
    <property type="entry name" value="UPF0702 TRANSMEMBRANE PROTEIN YCAP"/>
    <property type="match status" value="1"/>
</dbReference>
<dbReference type="PANTHER" id="PTHR34582">
    <property type="entry name" value="UPF0702 TRANSMEMBRANE PROTEIN YCAP"/>
    <property type="match status" value="1"/>
</dbReference>
<comment type="caution">
    <text evidence="9">The sequence shown here is derived from an EMBL/GenBank/DDBJ whole genome shotgun (WGS) entry which is preliminary data.</text>
</comment>